<dbReference type="PANTHER" id="PTHR46586">
    <property type="entry name" value="ANKYRIN REPEAT-CONTAINING PROTEIN"/>
    <property type="match status" value="1"/>
</dbReference>
<dbReference type="InterPro" id="IPR002110">
    <property type="entry name" value="Ankyrin_rpt"/>
</dbReference>
<reference evidence="2 3" key="1">
    <citation type="submission" date="2011-10" db="EMBL/GenBank/DDBJ databases">
        <authorList>
            <person name="Genoscope - CEA"/>
        </authorList>
    </citation>
    <scope>NUCLEOTIDE SEQUENCE [LARGE SCALE GENOMIC DNA]</scope>
    <source>
        <strain evidence="2 3">RCC 1105</strain>
    </source>
</reference>
<evidence type="ECO:0000313" key="3">
    <source>
        <dbReference type="Proteomes" id="UP000198341"/>
    </source>
</evidence>
<dbReference type="Gene3D" id="1.25.40.20">
    <property type="entry name" value="Ankyrin repeat-containing domain"/>
    <property type="match status" value="1"/>
</dbReference>
<feature type="compositionally biased region" description="Low complexity" evidence="1">
    <location>
        <begin position="19"/>
        <end position="39"/>
    </location>
</feature>
<dbReference type="Pfam" id="PF12796">
    <property type="entry name" value="Ank_2"/>
    <property type="match status" value="1"/>
</dbReference>
<feature type="region of interest" description="Disordered" evidence="1">
    <location>
        <begin position="1"/>
        <end position="58"/>
    </location>
</feature>
<dbReference type="OrthoDB" id="498371at2759"/>
<evidence type="ECO:0000256" key="1">
    <source>
        <dbReference type="SAM" id="MobiDB-lite"/>
    </source>
</evidence>
<dbReference type="PANTHER" id="PTHR46586:SF3">
    <property type="entry name" value="ANKYRIN REPEAT-CONTAINING PROTEIN"/>
    <property type="match status" value="1"/>
</dbReference>
<dbReference type="KEGG" id="bpg:Bathy17g00840"/>
<name>K8F6P2_9CHLO</name>
<dbReference type="InterPro" id="IPR052050">
    <property type="entry name" value="SecEffector_AnkRepeat"/>
</dbReference>
<gene>
    <name evidence="2" type="ordered locus">Bathy17g00840</name>
</gene>
<dbReference type="Proteomes" id="UP000198341">
    <property type="component" value="Chromosome 17"/>
</dbReference>
<dbReference type="RefSeq" id="XP_007508391.1">
    <property type="nucleotide sequence ID" value="XM_007508329.1"/>
</dbReference>
<dbReference type="InterPro" id="IPR036770">
    <property type="entry name" value="Ankyrin_rpt-contain_sf"/>
</dbReference>
<protein>
    <recommendedName>
        <fullName evidence="4">Ankyrin repeat protein</fullName>
    </recommendedName>
</protein>
<dbReference type="GeneID" id="19011023"/>
<dbReference type="SUPFAM" id="SSF140860">
    <property type="entry name" value="Pseudo ankyrin repeat-like"/>
    <property type="match status" value="2"/>
</dbReference>
<sequence>MGKRKTSSSNDVNAEAKTSRSTRTTRTTRTKNNNGNNKSVQKKKEKEKAITTTKATAKSRGKPTTVSIIWKLVTHHADIFNKHVLPKLNETEIYCFSEANKESLRCVLRAGRVKTKNIFAKKRLVWNVGECANLSLMKWAWNETNPTNTREREMNHNKARFCAKVVQTNKLELLKYIREVKKCGWDEETIKMAARIGNLEILKYCFENECPCGEEVEYGQMLFELAAIGGHVDCLRVLFEELDPPEESGTEERVAEHAAEYGYPDVLKYLVEERELSDSVIEECVSTSVNYSQLECLKYLVEDAEAPLDDWKLLAYARDSSEDEDIVDYLREKGCPEPTDEEWAEHRSI</sequence>
<dbReference type="AlphaFoldDB" id="K8F6P2"/>
<evidence type="ECO:0000313" key="2">
    <source>
        <dbReference type="EMBL" id="CCO20495.1"/>
    </source>
</evidence>
<evidence type="ECO:0008006" key="4">
    <source>
        <dbReference type="Google" id="ProtNLM"/>
    </source>
</evidence>
<dbReference type="eggNOG" id="ENOG502RYD6">
    <property type="taxonomic scope" value="Eukaryota"/>
</dbReference>
<keyword evidence="3" id="KW-1185">Reference proteome</keyword>
<dbReference type="EMBL" id="FO082262">
    <property type="protein sequence ID" value="CCO20495.1"/>
    <property type="molecule type" value="Genomic_DNA"/>
</dbReference>
<accession>K8F6P2</accession>
<organism evidence="2 3">
    <name type="scientific">Bathycoccus prasinos</name>
    <dbReference type="NCBI Taxonomy" id="41875"/>
    <lineage>
        <taxon>Eukaryota</taxon>
        <taxon>Viridiplantae</taxon>
        <taxon>Chlorophyta</taxon>
        <taxon>Mamiellophyceae</taxon>
        <taxon>Mamiellales</taxon>
        <taxon>Bathycoccaceae</taxon>
        <taxon>Bathycoccus</taxon>
    </lineage>
</organism>
<proteinExistence type="predicted"/>